<feature type="transmembrane region" description="Helical" evidence="6">
    <location>
        <begin position="408"/>
        <end position="429"/>
    </location>
</feature>
<name>A0A016CW98_BACFG</name>
<reference evidence="7 8" key="1">
    <citation type="submission" date="2014-02" db="EMBL/GenBank/DDBJ databases">
        <authorList>
            <person name="Sears C."/>
            <person name="Carroll K."/>
            <person name="Sack B.R."/>
            <person name="Qadri F."/>
            <person name="Myers L.L."/>
            <person name="Chung G.-T."/>
            <person name="Escheverria P."/>
            <person name="Fraser C.M."/>
            <person name="Sadzewicz L."/>
            <person name="Shefchek K.A."/>
            <person name="Tallon L."/>
            <person name="Das S.P."/>
            <person name="Daugherty S."/>
            <person name="Mongodin E.F."/>
        </authorList>
    </citation>
    <scope>NUCLEOTIDE SEQUENCE [LARGE SCALE GENOMIC DNA]</scope>
    <source>
        <strain evidence="7 8">3976T8</strain>
    </source>
</reference>
<feature type="transmembrane region" description="Helical" evidence="6">
    <location>
        <begin position="377"/>
        <end position="396"/>
    </location>
</feature>
<organism evidence="7 8">
    <name type="scientific">Bacteroides fragilis str. 3976T8</name>
    <dbReference type="NCBI Taxonomy" id="1339314"/>
    <lineage>
        <taxon>Bacteria</taxon>
        <taxon>Pseudomonadati</taxon>
        <taxon>Bacteroidota</taxon>
        <taxon>Bacteroidia</taxon>
        <taxon>Bacteroidales</taxon>
        <taxon>Bacteroidaceae</taxon>
        <taxon>Bacteroides</taxon>
    </lineage>
</organism>
<dbReference type="RefSeq" id="WP_032597456.1">
    <property type="nucleotide sequence ID" value="NZ_JGDS01000023.1"/>
</dbReference>
<evidence type="ECO:0000313" key="8">
    <source>
        <dbReference type="Proteomes" id="UP000020938"/>
    </source>
</evidence>
<comment type="caution">
    <text evidence="7">The sequence shown here is derived from an EMBL/GenBank/DDBJ whole genome shotgun (WGS) entry which is preliminary data.</text>
</comment>
<protein>
    <submittedName>
        <fullName evidence="7">Putative membrane protein</fullName>
    </submittedName>
</protein>
<keyword evidence="4 6" id="KW-1133">Transmembrane helix</keyword>
<sequence length="514" mass="58261">MPTLRTSIAKNSIMLYIRMLITTGISVFTSRAVLEILGIVDFGIYNVVGGIVIVLGFVNGSLAGASTRFLTYAIGAEDKEKEKHIFSTLLIIHRSVALFLVVIVEIIGVWFLYNKMNIPADRMVAAFWVLQCSVLTSTISLISVPYNSLIIAYERMDAFAYISVFESIAKLGIVYSLLLLGNVDRLIVYAILMCIIQIAVRIIYGWFCRKNFSVTHSHMGFDKHLTKQMAVFIGWKINGDLAFVGCGQGLNIVLNMFFGPVVNAARGISVQVQNITNTFIQSYQMALQPQIIKSYASGNLSYMRRLVIICSKYGFYLMLMVAFPILNYTESILNLWLVHIPEDTIFLVQIILLVCFITPLRQPLIQSINATGNIKRFQIIEGTILLMAVPVAYIELKYFHFSLFTVMASYLCIEYIAQIARIWIVLPYIEFSYREYFKAILYPIGKVVIVLVAIHFFIRSFLSNTNWEISCGLCLSELLCITICFSLGTNSTERQQIISFITNRIKQCWNRNIP</sequence>
<evidence type="ECO:0000256" key="3">
    <source>
        <dbReference type="ARBA" id="ARBA00022692"/>
    </source>
</evidence>
<evidence type="ECO:0000256" key="5">
    <source>
        <dbReference type="ARBA" id="ARBA00023136"/>
    </source>
</evidence>
<evidence type="ECO:0000256" key="6">
    <source>
        <dbReference type="SAM" id="Phobius"/>
    </source>
</evidence>
<evidence type="ECO:0000256" key="4">
    <source>
        <dbReference type="ARBA" id="ARBA00022989"/>
    </source>
</evidence>
<feature type="transmembrane region" description="Helical" evidence="6">
    <location>
        <begin position="467"/>
        <end position="488"/>
    </location>
</feature>
<dbReference type="PATRIC" id="fig|1339314.3.peg.241"/>
<accession>A0A016CW98</accession>
<feature type="transmembrane region" description="Helical" evidence="6">
    <location>
        <begin position="125"/>
        <end position="146"/>
    </location>
</feature>
<keyword evidence="5 6" id="KW-0472">Membrane</keyword>
<feature type="transmembrane region" description="Helical" evidence="6">
    <location>
        <begin position="158"/>
        <end position="180"/>
    </location>
</feature>
<evidence type="ECO:0000256" key="1">
    <source>
        <dbReference type="ARBA" id="ARBA00004651"/>
    </source>
</evidence>
<feature type="transmembrane region" description="Helical" evidence="6">
    <location>
        <begin position="441"/>
        <end position="461"/>
    </location>
</feature>
<feature type="transmembrane region" description="Helical" evidence="6">
    <location>
        <begin position="42"/>
        <end position="64"/>
    </location>
</feature>
<gene>
    <name evidence="7" type="ORF">M123_4930</name>
</gene>
<feature type="transmembrane region" description="Helical" evidence="6">
    <location>
        <begin position="346"/>
        <end position="365"/>
    </location>
</feature>
<feature type="transmembrane region" description="Helical" evidence="6">
    <location>
        <begin position="85"/>
        <end position="113"/>
    </location>
</feature>
<feature type="transmembrane region" description="Helical" evidence="6">
    <location>
        <begin position="186"/>
        <end position="207"/>
    </location>
</feature>
<dbReference type="AlphaFoldDB" id="A0A016CW98"/>
<evidence type="ECO:0000313" key="7">
    <source>
        <dbReference type="EMBL" id="EXZ75599.1"/>
    </source>
</evidence>
<feature type="transmembrane region" description="Helical" evidence="6">
    <location>
        <begin position="12"/>
        <end position="30"/>
    </location>
</feature>
<proteinExistence type="predicted"/>
<keyword evidence="2" id="KW-1003">Cell membrane</keyword>
<dbReference type="EMBL" id="JGDS01000023">
    <property type="protein sequence ID" value="EXZ75599.1"/>
    <property type="molecule type" value="Genomic_DNA"/>
</dbReference>
<comment type="subcellular location">
    <subcellularLocation>
        <location evidence="1">Cell membrane</location>
        <topology evidence="1">Multi-pass membrane protein</topology>
    </subcellularLocation>
</comment>
<evidence type="ECO:0000256" key="2">
    <source>
        <dbReference type="ARBA" id="ARBA00022475"/>
    </source>
</evidence>
<dbReference type="PANTHER" id="PTHR30250">
    <property type="entry name" value="PST FAMILY PREDICTED COLANIC ACID TRANSPORTER"/>
    <property type="match status" value="1"/>
</dbReference>
<dbReference type="GO" id="GO:0005886">
    <property type="term" value="C:plasma membrane"/>
    <property type="evidence" value="ECO:0007669"/>
    <property type="project" value="UniProtKB-SubCell"/>
</dbReference>
<keyword evidence="3 6" id="KW-0812">Transmembrane</keyword>
<dbReference type="Proteomes" id="UP000020938">
    <property type="component" value="Unassembled WGS sequence"/>
</dbReference>
<dbReference type="InterPro" id="IPR050833">
    <property type="entry name" value="Poly_Biosynth_Transport"/>
</dbReference>
<dbReference type="PANTHER" id="PTHR30250:SF26">
    <property type="entry name" value="PSMA PROTEIN"/>
    <property type="match status" value="1"/>
</dbReference>
<feature type="transmembrane region" description="Helical" evidence="6">
    <location>
        <begin position="306"/>
        <end position="326"/>
    </location>
</feature>